<dbReference type="EMBL" id="BJZO01000004">
    <property type="protein sequence ID" value="GEO80111.1"/>
    <property type="molecule type" value="Genomic_DNA"/>
</dbReference>
<evidence type="ECO:0000313" key="3">
    <source>
        <dbReference type="EMBL" id="GEO80111.1"/>
    </source>
</evidence>
<organism evidence="3 4">
    <name type="scientific">Pararhodospirillum oryzae</name>
    <dbReference type="NCBI Taxonomy" id="478448"/>
    <lineage>
        <taxon>Bacteria</taxon>
        <taxon>Pseudomonadati</taxon>
        <taxon>Pseudomonadota</taxon>
        <taxon>Alphaproteobacteria</taxon>
        <taxon>Rhodospirillales</taxon>
        <taxon>Rhodospirillaceae</taxon>
        <taxon>Pararhodospirillum</taxon>
    </lineage>
</organism>
<accession>A0A512H3U6</accession>
<reference evidence="3 4" key="1">
    <citation type="submission" date="2019-07" db="EMBL/GenBank/DDBJ databases">
        <title>Whole genome shotgun sequence of Rhodospirillum oryzae NBRC 107573.</title>
        <authorList>
            <person name="Hosoyama A."/>
            <person name="Uohara A."/>
            <person name="Ohji S."/>
            <person name="Ichikawa N."/>
        </authorList>
    </citation>
    <scope>NUCLEOTIDE SEQUENCE [LARGE SCALE GENOMIC DNA]</scope>
    <source>
        <strain evidence="3 4">NBRC 107573</strain>
    </source>
</reference>
<dbReference type="GO" id="GO:1990961">
    <property type="term" value="P:xenobiotic detoxification by transmembrane export across the plasma membrane"/>
    <property type="evidence" value="ECO:0007669"/>
    <property type="project" value="InterPro"/>
</dbReference>
<dbReference type="InterPro" id="IPR050465">
    <property type="entry name" value="UPF0194_transport"/>
</dbReference>
<dbReference type="GO" id="GO:0019898">
    <property type="term" value="C:extrinsic component of membrane"/>
    <property type="evidence" value="ECO:0007669"/>
    <property type="project" value="InterPro"/>
</dbReference>
<dbReference type="Gene3D" id="1.10.287.470">
    <property type="entry name" value="Helix hairpin bin"/>
    <property type="match status" value="1"/>
</dbReference>
<comment type="caution">
    <text evidence="3">The sequence shown here is derived from an EMBL/GenBank/DDBJ whole genome shotgun (WGS) entry which is preliminary data.</text>
</comment>
<keyword evidence="2" id="KW-0175">Coiled coil</keyword>
<dbReference type="InterPro" id="IPR030190">
    <property type="entry name" value="MacA_alpha-hairpin_sf"/>
</dbReference>
<evidence type="ECO:0000256" key="2">
    <source>
        <dbReference type="ARBA" id="ARBA00023054"/>
    </source>
</evidence>
<keyword evidence="4" id="KW-1185">Reference proteome</keyword>
<evidence type="ECO:0000313" key="4">
    <source>
        <dbReference type="Proteomes" id="UP000321567"/>
    </source>
</evidence>
<gene>
    <name evidence="3" type="ORF">ROR02_02420</name>
</gene>
<protein>
    <submittedName>
        <fullName evidence="3">Secretion protein HlyD</fullName>
    </submittedName>
</protein>
<evidence type="ECO:0000256" key="1">
    <source>
        <dbReference type="ARBA" id="ARBA00004196"/>
    </source>
</evidence>
<dbReference type="GO" id="GO:1990195">
    <property type="term" value="C:macrolide transmembrane transporter complex"/>
    <property type="evidence" value="ECO:0007669"/>
    <property type="project" value="InterPro"/>
</dbReference>
<dbReference type="Gene3D" id="2.40.50.100">
    <property type="match status" value="1"/>
</dbReference>
<dbReference type="Gene3D" id="2.40.30.170">
    <property type="match status" value="1"/>
</dbReference>
<dbReference type="SUPFAM" id="SSF111369">
    <property type="entry name" value="HlyD-like secretion proteins"/>
    <property type="match status" value="1"/>
</dbReference>
<comment type="subcellular location">
    <subcellularLocation>
        <location evidence="1">Cell envelope</location>
    </subcellularLocation>
</comment>
<dbReference type="Gene3D" id="6.10.140.1990">
    <property type="match status" value="1"/>
</dbReference>
<dbReference type="PANTHER" id="PTHR32347:SF23">
    <property type="entry name" value="BLL5650 PROTEIN"/>
    <property type="match status" value="1"/>
</dbReference>
<dbReference type="Proteomes" id="UP000321567">
    <property type="component" value="Unassembled WGS sequence"/>
</dbReference>
<dbReference type="OrthoDB" id="9809385at2"/>
<dbReference type="PANTHER" id="PTHR32347">
    <property type="entry name" value="EFFLUX SYSTEM COMPONENT YKNX-RELATED"/>
    <property type="match status" value="1"/>
</dbReference>
<sequence>MTPSDPGTKRHTRNVVLAGVLALAVGGCDATDPSPRYHGYIEADYVTLAAPEAGWLETRPAGKGEALAQGALVFTLESAREQAVLAEAGARLEEARRTLADLRKGARPEDLAVLEAQKGEAEAGLRLATLALGREKTLVATRASAQVRLDQARADEAAARARVARLEAELVQARLPARADQVAAAVATQNALEAARDQAAWRLAQRTITAPVAGRVEDTVREPGEWVEAGGAVVVLLPDAPWRVVFYVPEPARGGLRLGQGVGVSCDGCPAGLKATISRVASEAEYTPPVIYSLETRAKLVYRIEARLTGADTPTPGQPVDVEIGS</sequence>
<dbReference type="AlphaFoldDB" id="A0A512H3U6"/>
<proteinExistence type="predicted"/>
<name>A0A512H3U6_9PROT</name>
<dbReference type="GO" id="GO:0030313">
    <property type="term" value="C:cell envelope"/>
    <property type="evidence" value="ECO:0007669"/>
    <property type="project" value="UniProtKB-SubCell"/>
</dbReference>
<dbReference type="RefSeq" id="WP_147162182.1">
    <property type="nucleotide sequence ID" value="NZ_BJZO01000004.1"/>
</dbReference>